<feature type="signal peptide" evidence="1">
    <location>
        <begin position="1"/>
        <end position="20"/>
    </location>
</feature>
<dbReference type="PROSITE" id="PS51257">
    <property type="entry name" value="PROKAR_LIPOPROTEIN"/>
    <property type="match status" value="1"/>
</dbReference>
<evidence type="ECO:0000313" key="2">
    <source>
        <dbReference type="EMBL" id="NOH51035.1"/>
    </source>
</evidence>
<dbReference type="Proteomes" id="UP000572072">
    <property type="component" value="Unassembled WGS sequence"/>
</dbReference>
<sequence>MKKTLLSIISVALLSGCVGSTGRMVQFAATDMGYWEYQFVANLAHGFDVVTTCNQELDWGYDLSAAQARLNQSMPNGMLYHAGSDVRSSFVSEGECTTWSDRISEWEKSGSMPLIGGSVEDPKWGK</sequence>
<dbReference type="RefSeq" id="WP_171359295.1">
    <property type="nucleotide sequence ID" value="NZ_VTYN01000047.1"/>
</dbReference>
<accession>A0A7Y3ZFA3</accession>
<evidence type="ECO:0000256" key="1">
    <source>
        <dbReference type="SAM" id="SignalP"/>
    </source>
</evidence>
<gene>
    <name evidence="2" type="ORF">F0262_23730</name>
</gene>
<evidence type="ECO:0008006" key="4">
    <source>
        <dbReference type="Google" id="ProtNLM"/>
    </source>
</evidence>
<dbReference type="AlphaFoldDB" id="A0A7Y3ZFA3"/>
<comment type="caution">
    <text evidence="2">The sequence shown here is derived from an EMBL/GenBank/DDBJ whole genome shotgun (WGS) entry which is preliminary data.</text>
</comment>
<evidence type="ECO:0000313" key="3">
    <source>
        <dbReference type="Proteomes" id="UP000572072"/>
    </source>
</evidence>
<organism evidence="2 3">
    <name type="scientific">Vibrio rotiferianus</name>
    <dbReference type="NCBI Taxonomy" id="190895"/>
    <lineage>
        <taxon>Bacteria</taxon>
        <taxon>Pseudomonadati</taxon>
        <taxon>Pseudomonadota</taxon>
        <taxon>Gammaproteobacteria</taxon>
        <taxon>Vibrionales</taxon>
        <taxon>Vibrionaceae</taxon>
        <taxon>Vibrio</taxon>
    </lineage>
</organism>
<reference evidence="2 3" key="1">
    <citation type="submission" date="2019-08" db="EMBL/GenBank/DDBJ databases">
        <title>Draft genome sequencing and comparative genomics of hatchery-associated Vibrios.</title>
        <authorList>
            <person name="Kehlet-Delgado H."/>
            <person name="Mueller R.S."/>
        </authorList>
    </citation>
    <scope>NUCLEOTIDE SEQUENCE [LARGE SCALE GENOMIC DNA]</scope>
    <source>
        <strain evidence="2 3">00-78-3</strain>
    </source>
</reference>
<feature type="chain" id="PRO_5031214126" description="Lipoprotein" evidence="1">
    <location>
        <begin position="21"/>
        <end position="126"/>
    </location>
</feature>
<proteinExistence type="predicted"/>
<name>A0A7Y3ZFA3_9VIBR</name>
<protein>
    <recommendedName>
        <fullName evidence="4">Lipoprotein</fullName>
    </recommendedName>
</protein>
<dbReference type="EMBL" id="VTYN01000047">
    <property type="protein sequence ID" value="NOH51035.1"/>
    <property type="molecule type" value="Genomic_DNA"/>
</dbReference>
<keyword evidence="1" id="KW-0732">Signal</keyword>